<dbReference type="Proteomes" id="UP001057455">
    <property type="component" value="Unassembled WGS sequence"/>
</dbReference>
<sequence length="461" mass="51663">MEFLTVFAFIFTAFSVSFATADAGASDVVELTEQTIHKYIAEHDAVLVKFYAPWCMHCQSLAPEYEKAAKALKEEGVEIILAELNCDGAPAVAQEFGIEGYPTIKFFRKGNAREYNGTRQVDGIVSWCKSILLPAVVKVKNASEIDDSADITFVASGYDGSEEIMDEYEDQADIHRSDAKFFMYPDGPKEIYVIHKGDDRFMFNGVTATELAEFIQQESLPLFAEIGHANYVRYFNSGKAISWFCATTSDYEKYRSTFASVARTLRASALFAWLDVEKFTAAKEAFAIDSYPAVAHQTPTGRYILLPEIYPFNDADAILRFYSDVEAGKVPRSIKSEDEPAENNGPVLTLVGKTLADFVNKSTRPILLMIHSPFCEHCKKFMPVFTSFGENMAEDGRIVVALLNGDGNESELENIQWTAYPTVLLIKPGGKDVISYDGKRTLEDLNNFVEKHVFEERHEEF</sequence>
<gene>
    <name evidence="12" type="ORF">BaOVIS_029140</name>
</gene>
<evidence type="ECO:0000313" key="12">
    <source>
        <dbReference type="EMBL" id="GFE55510.1"/>
    </source>
</evidence>
<organism evidence="12 13">
    <name type="scientific">Babesia ovis</name>
    <dbReference type="NCBI Taxonomy" id="5869"/>
    <lineage>
        <taxon>Eukaryota</taxon>
        <taxon>Sar</taxon>
        <taxon>Alveolata</taxon>
        <taxon>Apicomplexa</taxon>
        <taxon>Aconoidasida</taxon>
        <taxon>Piroplasmida</taxon>
        <taxon>Babesiidae</taxon>
        <taxon>Babesia</taxon>
    </lineage>
</organism>
<feature type="chain" id="PRO_5040886383" description="protein disulfide-isomerase" evidence="10">
    <location>
        <begin position="24"/>
        <end position="461"/>
    </location>
</feature>
<dbReference type="SUPFAM" id="SSF52833">
    <property type="entry name" value="Thioredoxin-like"/>
    <property type="match status" value="3"/>
</dbReference>
<reference evidence="12" key="1">
    <citation type="submission" date="2019-12" db="EMBL/GenBank/DDBJ databases">
        <title>Genome sequence of Babesia ovis.</title>
        <authorList>
            <person name="Yamagishi J."/>
            <person name="Sevinc F."/>
            <person name="Xuan X."/>
        </authorList>
    </citation>
    <scope>NUCLEOTIDE SEQUENCE</scope>
    <source>
        <strain evidence="12">Selcuk</strain>
    </source>
</reference>
<evidence type="ECO:0000259" key="11">
    <source>
        <dbReference type="PROSITE" id="PS51352"/>
    </source>
</evidence>
<dbReference type="PANTHER" id="PTHR18929:SF132">
    <property type="entry name" value="PROTEIN DISULFIDE-ISOMERASE A3"/>
    <property type="match status" value="1"/>
</dbReference>
<keyword evidence="5 10" id="KW-0732">Signal</keyword>
<dbReference type="AlphaFoldDB" id="A0A9W5TCP9"/>
<dbReference type="PROSITE" id="PS51352">
    <property type="entry name" value="THIOREDOXIN_2"/>
    <property type="match status" value="2"/>
</dbReference>
<keyword evidence="6" id="KW-0256">Endoplasmic reticulum</keyword>
<dbReference type="InterPro" id="IPR036249">
    <property type="entry name" value="Thioredoxin-like_sf"/>
</dbReference>
<evidence type="ECO:0000256" key="7">
    <source>
        <dbReference type="ARBA" id="ARBA00023157"/>
    </source>
</evidence>
<dbReference type="GO" id="GO:0005788">
    <property type="term" value="C:endoplasmic reticulum lumen"/>
    <property type="evidence" value="ECO:0007669"/>
    <property type="project" value="UniProtKB-SubCell"/>
</dbReference>
<dbReference type="Pfam" id="PF00085">
    <property type="entry name" value="Thioredoxin"/>
    <property type="match status" value="2"/>
</dbReference>
<evidence type="ECO:0000313" key="13">
    <source>
        <dbReference type="Proteomes" id="UP001057455"/>
    </source>
</evidence>
<evidence type="ECO:0000256" key="2">
    <source>
        <dbReference type="ARBA" id="ARBA00004319"/>
    </source>
</evidence>
<proteinExistence type="inferred from homology"/>
<dbReference type="CDD" id="cd02961">
    <property type="entry name" value="PDI_a_family"/>
    <property type="match status" value="1"/>
</dbReference>
<evidence type="ECO:0000256" key="10">
    <source>
        <dbReference type="SAM" id="SignalP"/>
    </source>
</evidence>
<keyword evidence="9" id="KW-0676">Redox-active center</keyword>
<keyword evidence="7" id="KW-1015">Disulfide bond</keyword>
<dbReference type="PANTHER" id="PTHR18929">
    <property type="entry name" value="PROTEIN DISULFIDE ISOMERASE"/>
    <property type="match status" value="1"/>
</dbReference>
<dbReference type="EC" id="5.3.4.1" evidence="4"/>
<keyword evidence="13" id="KW-1185">Reference proteome</keyword>
<feature type="signal peptide" evidence="10">
    <location>
        <begin position="1"/>
        <end position="23"/>
    </location>
</feature>
<dbReference type="GO" id="GO:0034976">
    <property type="term" value="P:response to endoplasmic reticulum stress"/>
    <property type="evidence" value="ECO:0007669"/>
    <property type="project" value="TreeGrafter"/>
</dbReference>
<comment type="subcellular location">
    <subcellularLocation>
        <location evidence="2">Endoplasmic reticulum lumen</location>
    </subcellularLocation>
</comment>
<evidence type="ECO:0000256" key="3">
    <source>
        <dbReference type="ARBA" id="ARBA00006347"/>
    </source>
</evidence>
<dbReference type="FunFam" id="3.40.30.10:FF:000107">
    <property type="entry name" value="Protein disulfide-isomerase 5-2"/>
    <property type="match status" value="1"/>
</dbReference>
<protein>
    <recommendedName>
        <fullName evidence="4">protein disulfide-isomerase</fullName>
        <ecNumber evidence="4">5.3.4.1</ecNumber>
    </recommendedName>
</protein>
<dbReference type="PRINTS" id="PR00421">
    <property type="entry name" value="THIOREDOXIN"/>
</dbReference>
<evidence type="ECO:0000256" key="1">
    <source>
        <dbReference type="ARBA" id="ARBA00001182"/>
    </source>
</evidence>
<name>A0A9W5TCP9_BABOV</name>
<comment type="caution">
    <text evidence="12">The sequence shown here is derived from an EMBL/GenBank/DDBJ whole genome shotgun (WGS) entry which is preliminary data.</text>
</comment>
<dbReference type="GO" id="GO:0003756">
    <property type="term" value="F:protein disulfide isomerase activity"/>
    <property type="evidence" value="ECO:0007669"/>
    <property type="project" value="UniProtKB-EC"/>
</dbReference>
<comment type="similarity">
    <text evidence="3">Belongs to the protein disulfide isomerase family.</text>
</comment>
<dbReference type="Gene3D" id="3.40.30.10">
    <property type="entry name" value="Glutaredoxin"/>
    <property type="match status" value="3"/>
</dbReference>
<dbReference type="InterPro" id="IPR017937">
    <property type="entry name" value="Thioredoxin_CS"/>
</dbReference>
<evidence type="ECO:0000256" key="8">
    <source>
        <dbReference type="ARBA" id="ARBA00023235"/>
    </source>
</evidence>
<evidence type="ECO:0000256" key="4">
    <source>
        <dbReference type="ARBA" id="ARBA00012723"/>
    </source>
</evidence>
<dbReference type="GO" id="GO:0006457">
    <property type="term" value="P:protein folding"/>
    <property type="evidence" value="ECO:0007669"/>
    <property type="project" value="TreeGrafter"/>
</dbReference>
<dbReference type="InterPro" id="IPR013766">
    <property type="entry name" value="Thioredoxin_domain"/>
</dbReference>
<evidence type="ECO:0000256" key="5">
    <source>
        <dbReference type="ARBA" id="ARBA00022729"/>
    </source>
</evidence>
<dbReference type="Pfam" id="PF13848">
    <property type="entry name" value="Thioredoxin_6"/>
    <property type="match status" value="1"/>
</dbReference>
<comment type="catalytic activity">
    <reaction evidence="1">
        <text>Catalyzes the rearrangement of -S-S- bonds in proteins.</text>
        <dbReference type="EC" id="5.3.4.1"/>
    </reaction>
</comment>
<keyword evidence="8 12" id="KW-0413">Isomerase</keyword>
<dbReference type="EMBL" id="BLIY01000022">
    <property type="protein sequence ID" value="GFE55510.1"/>
    <property type="molecule type" value="Genomic_DNA"/>
</dbReference>
<evidence type="ECO:0000256" key="9">
    <source>
        <dbReference type="ARBA" id="ARBA00023284"/>
    </source>
</evidence>
<accession>A0A9W5TCP9</accession>
<evidence type="ECO:0000256" key="6">
    <source>
        <dbReference type="ARBA" id="ARBA00022824"/>
    </source>
</evidence>
<dbReference type="OrthoDB" id="72053at2759"/>
<feature type="domain" description="Thioredoxin" evidence="11">
    <location>
        <begin position="325"/>
        <end position="454"/>
    </location>
</feature>
<feature type="domain" description="Thioredoxin" evidence="11">
    <location>
        <begin position="7"/>
        <end position="133"/>
    </location>
</feature>
<dbReference type="PROSITE" id="PS00194">
    <property type="entry name" value="THIOREDOXIN_1"/>
    <property type="match status" value="1"/>
</dbReference>